<dbReference type="EMBL" id="PYZR01000018">
    <property type="protein sequence ID" value="PTF67065.1"/>
    <property type="molecule type" value="Genomic_DNA"/>
</dbReference>
<proteinExistence type="predicted"/>
<dbReference type="InterPro" id="IPR010982">
    <property type="entry name" value="Lambda_DNA-bd_dom_sf"/>
</dbReference>
<dbReference type="Pfam" id="PF01381">
    <property type="entry name" value="HTH_3"/>
    <property type="match status" value="1"/>
</dbReference>
<dbReference type="Proteomes" id="UP000241208">
    <property type="component" value="Unassembled WGS sequence"/>
</dbReference>
<dbReference type="GO" id="GO:0003677">
    <property type="term" value="F:DNA binding"/>
    <property type="evidence" value="ECO:0007669"/>
    <property type="project" value="InterPro"/>
</dbReference>
<evidence type="ECO:0000313" key="3">
    <source>
        <dbReference type="Proteomes" id="UP000241208"/>
    </source>
</evidence>
<evidence type="ECO:0000259" key="1">
    <source>
        <dbReference type="PROSITE" id="PS50943"/>
    </source>
</evidence>
<comment type="caution">
    <text evidence="2">The sequence shown here is derived from an EMBL/GenBank/DDBJ whole genome shotgun (WGS) entry which is preliminary data.</text>
</comment>
<dbReference type="SUPFAM" id="SSF47413">
    <property type="entry name" value="lambda repressor-like DNA-binding domains"/>
    <property type="match status" value="1"/>
</dbReference>
<accession>A0A2T4LUN9</accession>
<organism evidence="2 3">
    <name type="scientific">Staphylococcus cohnii</name>
    <dbReference type="NCBI Taxonomy" id="29382"/>
    <lineage>
        <taxon>Bacteria</taxon>
        <taxon>Bacillati</taxon>
        <taxon>Bacillota</taxon>
        <taxon>Bacilli</taxon>
        <taxon>Bacillales</taxon>
        <taxon>Staphylococcaceae</taxon>
        <taxon>Staphylococcus</taxon>
        <taxon>Staphylococcus cohnii species complex</taxon>
    </lineage>
</organism>
<name>A0A2T4LUN9_9STAP</name>
<dbReference type="SMART" id="SM00530">
    <property type="entry name" value="HTH_XRE"/>
    <property type="match status" value="1"/>
</dbReference>
<dbReference type="CDD" id="cd00093">
    <property type="entry name" value="HTH_XRE"/>
    <property type="match status" value="1"/>
</dbReference>
<dbReference type="RefSeq" id="WP_107523360.1">
    <property type="nucleotide sequence ID" value="NZ_JBLZHW010000001.1"/>
</dbReference>
<reference evidence="2 3" key="1">
    <citation type="journal article" date="2016" name="Front. Microbiol.">
        <title>Comprehensive Phylogenetic Analysis of Bovine Non-aureus Staphylococci Species Based on Whole-Genome Sequencing.</title>
        <authorList>
            <person name="Naushad S."/>
            <person name="Barkema H.W."/>
            <person name="Luby C."/>
            <person name="Condas L.A."/>
            <person name="Nobrega D.B."/>
            <person name="Carson D.A."/>
            <person name="De Buck J."/>
        </authorList>
    </citation>
    <scope>NUCLEOTIDE SEQUENCE [LARGE SCALE GENOMIC DNA]</scope>
    <source>
        <strain evidence="2 3">SNUC 3829</strain>
    </source>
</reference>
<protein>
    <recommendedName>
        <fullName evidence="1">HTH cro/C1-type domain-containing protein</fullName>
    </recommendedName>
</protein>
<sequence>MNEFGKKIKKLRGEKSIREAARGIGISHTYLDSLEKGYDPRTGKERKPTIDVISKISIYYNYEFSDLVDLANVFVSLNDLPEEQKKIQAQKMFSKFEEHQNLSNKNVKKTLQNIINNDISSNQSRFLANSLEFLNDSDEDDIRFVGILLLMLNKNKKCENENVYEDLSFEFNKFLKKYLNINRGD</sequence>
<dbReference type="AlphaFoldDB" id="A0A2T4LUN9"/>
<dbReference type="Gene3D" id="1.10.260.40">
    <property type="entry name" value="lambda repressor-like DNA-binding domains"/>
    <property type="match status" value="1"/>
</dbReference>
<dbReference type="PROSITE" id="PS50943">
    <property type="entry name" value="HTH_CROC1"/>
    <property type="match status" value="1"/>
</dbReference>
<gene>
    <name evidence="2" type="ORF">BUY34_02820</name>
</gene>
<evidence type="ECO:0000313" key="2">
    <source>
        <dbReference type="EMBL" id="PTF67065.1"/>
    </source>
</evidence>
<dbReference type="InterPro" id="IPR001387">
    <property type="entry name" value="Cro/C1-type_HTH"/>
</dbReference>
<feature type="domain" description="HTH cro/C1-type" evidence="1">
    <location>
        <begin position="8"/>
        <end position="67"/>
    </location>
</feature>